<gene>
    <name evidence="6" type="primary">LOC116294463</name>
</gene>
<dbReference type="Proteomes" id="UP000515163">
    <property type="component" value="Unplaced"/>
</dbReference>
<dbReference type="InParanoid" id="A0A6P8HNH0"/>
<evidence type="ECO:0000313" key="6">
    <source>
        <dbReference type="RefSeq" id="XP_031557919.1"/>
    </source>
</evidence>
<comment type="subunit">
    <text evidence="2">Interacts with coenzyme Q.</text>
</comment>
<dbReference type="InterPro" id="IPR023393">
    <property type="entry name" value="START-like_dom_sf"/>
</dbReference>
<dbReference type="PANTHER" id="PTHR12901:SF10">
    <property type="entry name" value="COENZYME Q-BINDING PROTEIN COQ10, MITOCHONDRIAL"/>
    <property type="match status" value="1"/>
</dbReference>
<dbReference type="OrthoDB" id="292693at2759"/>
<dbReference type="GO" id="GO:0045333">
    <property type="term" value="P:cellular respiration"/>
    <property type="evidence" value="ECO:0007669"/>
    <property type="project" value="InterPro"/>
</dbReference>
<sequence>MAAGSFGVIPRLARLSLNCSIQRTCLGSVNACNRRRLLSSCANKNAMTNELKTQEDFYLSPSETVLIPRRTFITGFIPRPGQSRKKKYSERRIIGYSMEDIYAVVADVDDYKNFVPWCRNSSTYNRKPGHFKARICVGFPPLLSETYTSVVSVVPPNMVQSECSDGEMFNYMKTIWKFSPGLHGNQNTCTLDFDVEFEFKSALHSQLSTLFFDEVVKKMVRAFEKRCQYLYGPDHLRQALKSRAAQPNPR</sequence>
<comment type="function">
    <text evidence="3">Required for the function of coenzyme Q in the respiratory chain. May serve as a chaperone or may be involved in the transport of Q6 from its site of synthesis to the catalytic sites of the respiratory complexes.</text>
</comment>
<dbReference type="Pfam" id="PF03364">
    <property type="entry name" value="Polyketide_cyc"/>
    <property type="match status" value="1"/>
</dbReference>
<evidence type="ECO:0000256" key="2">
    <source>
        <dbReference type="ARBA" id="ARBA00011814"/>
    </source>
</evidence>
<evidence type="ECO:0000259" key="4">
    <source>
        <dbReference type="Pfam" id="PF03364"/>
    </source>
</evidence>
<dbReference type="PANTHER" id="PTHR12901">
    <property type="entry name" value="SPERM PROTEIN HOMOLOG"/>
    <property type="match status" value="1"/>
</dbReference>
<protein>
    <submittedName>
        <fullName evidence="6">Coenzyme Q-binding protein COQ10 homolog B, mitochondrial-like</fullName>
    </submittedName>
</protein>
<organism evidence="5 6">
    <name type="scientific">Actinia tenebrosa</name>
    <name type="common">Australian red waratah sea anemone</name>
    <dbReference type="NCBI Taxonomy" id="6105"/>
    <lineage>
        <taxon>Eukaryota</taxon>
        <taxon>Metazoa</taxon>
        <taxon>Cnidaria</taxon>
        <taxon>Anthozoa</taxon>
        <taxon>Hexacorallia</taxon>
        <taxon>Actiniaria</taxon>
        <taxon>Actiniidae</taxon>
        <taxon>Actinia</taxon>
    </lineage>
</organism>
<dbReference type="CDD" id="cd07813">
    <property type="entry name" value="COQ10p_like"/>
    <property type="match status" value="1"/>
</dbReference>
<dbReference type="GO" id="GO:0005739">
    <property type="term" value="C:mitochondrion"/>
    <property type="evidence" value="ECO:0007669"/>
    <property type="project" value="TreeGrafter"/>
</dbReference>
<dbReference type="Gene3D" id="3.30.530.20">
    <property type="match status" value="1"/>
</dbReference>
<dbReference type="AlphaFoldDB" id="A0A6P8HNH0"/>
<comment type="similarity">
    <text evidence="1">Belongs to the COQ10 family.</text>
</comment>
<keyword evidence="5" id="KW-1185">Reference proteome</keyword>
<dbReference type="GeneID" id="116294463"/>
<evidence type="ECO:0000256" key="3">
    <source>
        <dbReference type="ARBA" id="ARBA00024947"/>
    </source>
</evidence>
<dbReference type="InterPro" id="IPR044996">
    <property type="entry name" value="COQ10-like"/>
</dbReference>
<dbReference type="SUPFAM" id="SSF55961">
    <property type="entry name" value="Bet v1-like"/>
    <property type="match status" value="1"/>
</dbReference>
<name>A0A6P8HNH0_ACTTE</name>
<dbReference type="KEGG" id="aten:116294463"/>
<reference evidence="6" key="1">
    <citation type="submission" date="2025-08" db="UniProtKB">
        <authorList>
            <consortium name="RefSeq"/>
        </authorList>
    </citation>
    <scope>IDENTIFICATION</scope>
    <source>
        <tissue evidence="6">Tentacle</tissue>
    </source>
</reference>
<dbReference type="InterPro" id="IPR005031">
    <property type="entry name" value="COQ10_START"/>
</dbReference>
<evidence type="ECO:0000313" key="5">
    <source>
        <dbReference type="Proteomes" id="UP000515163"/>
    </source>
</evidence>
<feature type="domain" description="Coenzyme Q-binding protein COQ10 START" evidence="4">
    <location>
        <begin position="94"/>
        <end position="224"/>
    </location>
</feature>
<proteinExistence type="inferred from homology"/>
<dbReference type="FunCoup" id="A0A6P8HNH0">
    <property type="interactions" value="815"/>
</dbReference>
<dbReference type="RefSeq" id="XP_031557919.1">
    <property type="nucleotide sequence ID" value="XM_031702059.1"/>
</dbReference>
<accession>A0A6P8HNH0</accession>
<evidence type="ECO:0000256" key="1">
    <source>
        <dbReference type="ARBA" id="ARBA00006885"/>
    </source>
</evidence>
<dbReference type="GO" id="GO:0048039">
    <property type="term" value="F:ubiquinone binding"/>
    <property type="evidence" value="ECO:0007669"/>
    <property type="project" value="InterPro"/>
</dbReference>